<proteinExistence type="predicted"/>
<feature type="transmembrane region" description="Helical" evidence="1">
    <location>
        <begin position="177"/>
        <end position="195"/>
    </location>
</feature>
<dbReference type="Proteomes" id="UP001519307">
    <property type="component" value="Unassembled WGS sequence"/>
</dbReference>
<comment type="caution">
    <text evidence="3">The sequence shown here is derived from an EMBL/GenBank/DDBJ whole genome shotgun (WGS) entry which is preliminary data.</text>
</comment>
<reference evidence="3 4" key="1">
    <citation type="submission" date="2021-03" db="EMBL/GenBank/DDBJ databases">
        <title>Genomic Encyclopedia of Type Strains, Phase IV (KMG-IV): sequencing the most valuable type-strain genomes for metagenomic binning, comparative biology and taxonomic classification.</title>
        <authorList>
            <person name="Goeker M."/>
        </authorList>
    </citation>
    <scope>NUCLEOTIDE SEQUENCE [LARGE SCALE GENOMIC DNA]</scope>
    <source>
        <strain evidence="3 4">DSM 28783</strain>
    </source>
</reference>
<keyword evidence="4" id="KW-1185">Reference proteome</keyword>
<dbReference type="Pfam" id="PF07885">
    <property type="entry name" value="Ion_trans_2"/>
    <property type="match status" value="1"/>
</dbReference>
<dbReference type="SUPFAM" id="SSF81324">
    <property type="entry name" value="Voltage-gated potassium channels"/>
    <property type="match status" value="1"/>
</dbReference>
<gene>
    <name evidence="3" type="ORF">J2Z42_000517</name>
</gene>
<keyword evidence="1" id="KW-0812">Transmembrane</keyword>
<organism evidence="3 4">
    <name type="scientific">Clostridium algifaecis</name>
    <dbReference type="NCBI Taxonomy" id="1472040"/>
    <lineage>
        <taxon>Bacteria</taxon>
        <taxon>Bacillati</taxon>
        <taxon>Bacillota</taxon>
        <taxon>Clostridia</taxon>
        <taxon>Eubacteriales</taxon>
        <taxon>Clostridiaceae</taxon>
        <taxon>Clostridium</taxon>
    </lineage>
</organism>
<keyword evidence="1" id="KW-1133">Transmembrane helix</keyword>
<evidence type="ECO:0000313" key="4">
    <source>
        <dbReference type="Proteomes" id="UP001519307"/>
    </source>
</evidence>
<protein>
    <recommendedName>
        <fullName evidence="2">Potassium channel domain-containing protein</fullName>
    </recommendedName>
</protein>
<feature type="domain" description="Potassium channel" evidence="2">
    <location>
        <begin position="173"/>
        <end position="225"/>
    </location>
</feature>
<sequence>MNIKAYNRDINMSIKNLIVSNEYVRPILKLDVLNNNNKSIFVVDKTLGSNWANYYYSTNINKGINYMSIYNMGEDKINGRFNTCKIKVCFYKFKNDNYNMQDIQAEYGKEFSNNFYKVDTWYLWVNNYETIKKNYFKQKYYFYPLNFFFQKLMTNSISFPDESPIVLQKVSNGNFKYSIWNFIYFSAVTITTLGYGDILPNSTMVRIIVVIETMMGIIITGMLASCAFLNKK</sequence>
<evidence type="ECO:0000259" key="2">
    <source>
        <dbReference type="Pfam" id="PF07885"/>
    </source>
</evidence>
<evidence type="ECO:0000313" key="3">
    <source>
        <dbReference type="EMBL" id="MBP2031852.1"/>
    </source>
</evidence>
<dbReference type="Gene3D" id="1.10.287.70">
    <property type="match status" value="1"/>
</dbReference>
<name>A0ABS4KP91_9CLOT</name>
<feature type="transmembrane region" description="Helical" evidence="1">
    <location>
        <begin position="207"/>
        <end position="229"/>
    </location>
</feature>
<keyword evidence="1" id="KW-0472">Membrane</keyword>
<accession>A0ABS4KP91</accession>
<dbReference type="EMBL" id="JAGGLM010000001">
    <property type="protein sequence ID" value="MBP2031852.1"/>
    <property type="molecule type" value="Genomic_DNA"/>
</dbReference>
<dbReference type="InterPro" id="IPR013099">
    <property type="entry name" value="K_chnl_dom"/>
</dbReference>
<evidence type="ECO:0000256" key="1">
    <source>
        <dbReference type="SAM" id="Phobius"/>
    </source>
</evidence>